<dbReference type="InterPro" id="IPR022324">
    <property type="entry name" value="Bacilysin_exporter_BacE_put"/>
</dbReference>
<feature type="transmembrane region" description="Helical" evidence="6">
    <location>
        <begin position="172"/>
        <end position="193"/>
    </location>
</feature>
<dbReference type="Proteomes" id="UP000092659">
    <property type="component" value="Chromosome"/>
</dbReference>
<dbReference type="AlphaFoldDB" id="A0A1B1ASL0"/>
<evidence type="ECO:0000256" key="5">
    <source>
        <dbReference type="ARBA" id="ARBA00023136"/>
    </source>
</evidence>
<feature type="transmembrane region" description="Helical" evidence="6">
    <location>
        <begin position="53"/>
        <end position="74"/>
    </location>
</feature>
<dbReference type="PROSITE" id="PS50850">
    <property type="entry name" value="MFS"/>
    <property type="match status" value="1"/>
</dbReference>
<feature type="transmembrane region" description="Helical" evidence="6">
    <location>
        <begin position="315"/>
        <end position="335"/>
    </location>
</feature>
<comment type="subcellular location">
    <subcellularLocation>
        <location evidence="1">Cell membrane</location>
        <topology evidence="1">Multi-pass membrane protein</topology>
    </subcellularLocation>
</comment>
<dbReference type="Gene3D" id="1.20.1250.20">
    <property type="entry name" value="MFS general substrate transporter like domains"/>
    <property type="match status" value="1"/>
</dbReference>
<proteinExistence type="predicted"/>
<evidence type="ECO:0000313" key="11">
    <source>
        <dbReference type="Proteomes" id="UP001519309"/>
    </source>
</evidence>
<dbReference type="SUPFAM" id="SSF103473">
    <property type="entry name" value="MFS general substrate transporter"/>
    <property type="match status" value="1"/>
</dbReference>
<feature type="transmembrane region" description="Helical" evidence="6">
    <location>
        <begin position="382"/>
        <end position="400"/>
    </location>
</feature>
<dbReference type="EMBL" id="CP016279">
    <property type="protein sequence ID" value="ANP49535.1"/>
    <property type="molecule type" value="Genomic_DNA"/>
</dbReference>
<dbReference type="PANTHER" id="PTHR23513:SF6">
    <property type="entry name" value="MAJOR FACILITATOR SUPERFAMILY ASSOCIATED DOMAIN-CONTAINING PROTEIN"/>
    <property type="match status" value="1"/>
</dbReference>
<evidence type="ECO:0000256" key="6">
    <source>
        <dbReference type="SAM" id="Phobius"/>
    </source>
</evidence>
<dbReference type="InterPro" id="IPR011701">
    <property type="entry name" value="MFS"/>
</dbReference>
<evidence type="ECO:0000313" key="9">
    <source>
        <dbReference type="EMBL" id="MBP2053023.1"/>
    </source>
</evidence>
<dbReference type="KEGG" id="sgs:AVL59_07880"/>
<feature type="transmembrane region" description="Helical" evidence="6">
    <location>
        <begin position="228"/>
        <end position="252"/>
    </location>
</feature>
<feature type="transmembrane region" description="Helical" evidence="6">
    <location>
        <begin position="110"/>
        <end position="131"/>
    </location>
</feature>
<evidence type="ECO:0000313" key="8">
    <source>
        <dbReference type="EMBL" id="ANP49535.1"/>
    </source>
</evidence>
<feature type="transmembrane region" description="Helical" evidence="6">
    <location>
        <begin position="80"/>
        <end position="101"/>
    </location>
</feature>
<keyword evidence="5 6" id="KW-0472">Membrane</keyword>
<evidence type="ECO:0000259" key="7">
    <source>
        <dbReference type="PROSITE" id="PS50850"/>
    </source>
</evidence>
<dbReference type="GO" id="GO:0005886">
    <property type="term" value="C:plasma membrane"/>
    <property type="evidence" value="ECO:0007669"/>
    <property type="project" value="UniProtKB-SubCell"/>
</dbReference>
<dbReference type="CDD" id="cd06173">
    <property type="entry name" value="MFS_MefA_like"/>
    <property type="match status" value="1"/>
</dbReference>
<dbReference type="InterPro" id="IPR020846">
    <property type="entry name" value="MFS_dom"/>
</dbReference>
<evidence type="ECO:0000256" key="3">
    <source>
        <dbReference type="ARBA" id="ARBA00022692"/>
    </source>
</evidence>
<dbReference type="Pfam" id="PF07690">
    <property type="entry name" value="MFS_1"/>
    <property type="match status" value="1"/>
</dbReference>
<accession>A0A1B1ASL0</accession>
<sequence>MTSSQPSSGRDGSAFWRLWTAHGVSAFGTAVTTVAMPLVAVLELKASTFETSLVSAASMCAWLLFGLPAGVLVHRLPLRPVLVAADLIRALTLLSVPVAVFMDVLSLGQLVVSAFVLSVASVIFDVGYSTYLPAVVSKDRLTAGNSLLQGSESVSQVAGPGLGGSLVQAFGAAYSLIADVASYVVSAILLLTVPAPRTERSEKAKSGAFAEMREGIDFVRRHPVIRPFVLVGTGFNFATAAFEAITAVFLIRTVHADSLAVGLLVACLGLGGVIGAAVTTPLVNRLGTTRAALAPLLLSPVSALLMPLATSGAGAFFFGLGSLGWGACTVTFAIVGRTYRQTAVAPELLPRVMATVRFVSWGVFPIGALLAGVLGQAVGNRAALLVFSLCTLLIPVPVLLSPIRRTRDLLDADTDTDTDTGTGTDTVRA</sequence>
<dbReference type="PANTHER" id="PTHR23513">
    <property type="entry name" value="INTEGRAL MEMBRANE EFFLUX PROTEIN-RELATED"/>
    <property type="match status" value="1"/>
</dbReference>
<dbReference type="InterPro" id="IPR036259">
    <property type="entry name" value="MFS_trans_sf"/>
</dbReference>
<gene>
    <name evidence="8" type="ORF">AVL59_07880</name>
    <name evidence="9" type="ORF">J2Z21_006014</name>
</gene>
<feature type="transmembrane region" description="Helical" evidence="6">
    <location>
        <begin position="291"/>
        <end position="309"/>
    </location>
</feature>
<dbReference type="OrthoDB" id="9815525at2"/>
<evidence type="ECO:0000256" key="1">
    <source>
        <dbReference type="ARBA" id="ARBA00004651"/>
    </source>
</evidence>
<feature type="domain" description="Major facilitator superfamily (MFS) profile" evidence="7">
    <location>
        <begin position="14"/>
        <end position="406"/>
    </location>
</feature>
<reference evidence="9 11" key="2">
    <citation type="submission" date="2021-03" db="EMBL/GenBank/DDBJ databases">
        <title>Genomic Encyclopedia of Type Strains, Phase IV (KMG-IV): sequencing the most valuable type-strain genomes for metagenomic binning, comparative biology and taxonomic classification.</title>
        <authorList>
            <person name="Goeker M."/>
        </authorList>
    </citation>
    <scope>NUCLEOTIDE SEQUENCE [LARGE SCALE GENOMIC DNA]</scope>
    <source>
        <strain evidence="9 11">DSM 40499</strain>
    </source>
</reference>
<dbReference type="PRINTS" id="PR01988">
    <property type="entry name" value="EXPORTERBACE"/>
</dbReference>
<organism evidence="8 10">
    <name type="scientific">Streptomyces griseochromogenes</name>
    <dbReference type="NCBI Taxonomy" id="68214"/>
    <lineage>
        <taxon>Bacteria</taxon>
        <taxon>Bacillati</taxon>
        <taxon>Actinomycetota</taxon>
        <taxon>Actinomycetes</taxon>
        <taxon>Kitasatosporales</taxon>
        <taxon>Streptomycetaceae</taxon>
        <taxon>Streptomyces</taxon>
    </lineage>
</organism>
<dbReference type="EMBL" id="JAGGLP010000014">
    <property type="protein sequence ID" value="MBP2053023.1"/>
    <property type="molecule type" value="Genomic_DNA"/>
</dbReference>
<feature type="transmembrane region" description="Helical" evidence="6">
    <location>
        <begin position="356"/>
        <end position="376"/>
    </location>
</feature>
<dbReference type="Proteomes" id="UP001519309">
    <property type="component" value="Unassembled WGS sequence"/>
</dbReference>
<reference evidence="8 10" key="1">
    <citation type="submission" date="2016-06" db="EMBL/GenBank/DDBJ databases">
        <title>Complete genome sequence of Streptomyces griseochromogenes ATCC 14511, the Blasticidin S producer.</title>
        <authorList>
            <person name="Wu L."/>
        </authorList>
    </citation>
    <scope>NUCLEOTIDE SEQUENCE [LARGE SCALE GENOMIC DNA]</scope>
    <source>
        <strain evidence="8 10">ATCC 14511</strain>
    </source>
</reference>
<keyword evidence="2" id="KW-1003">Cell membrane</keyword>
<protein>
    <submittedName>
        <fullName evidence="9">MFS family permease</fullName>
    </submittedName>
</protein>
<dbReference type="GO" id="GO:0022857">
    <property type="term" value="F:transmembrane transporter activity"/>
    <property type="evidence" value="ECO:0007669"/>
    <property type="project" value="InterPro"/>
</dbReference>
<dbReference type="STRING" id="68214.AVL59_07880"/>
<feature type="transmembrane region" description="Helical" evidence="6">
    <location>
        <begin position="20"/>
        <end position="41"/>
    </location>
</feature>
<name>A0A1B1ASL0_9ACTN</name>
<keyword evidence="3 6" id="KW-0812">Transmembrane</keyword>
<keyword evidence="4 6" id="KW-1133">Transmembrane helix</keyword>
<feature type="transmembrane region" description="Helical" evidence="6">
    <location>
        <begin position="258"/>
        <end position="279"/>
    </location>
</feature>
<evidence type="ECO:0000256" key="2">
    <source>
        <dbReference type="ARBA" id="ARBA00022475"/>
    </source>
</evidence>
<evidence type="ECO:0000313" key="10">
    <source>
        <dbReference type="Proteomes" id="UP000092659"/>
    </source>
</evidence>
<dbReference type="RefSeq" id="WP_067300819.1">
    <property type="nucleotide sequence ID" value="NZ_CP016279.1"/>
</dbReference>
<evidence type="ECO:0000256" key="4">
    <source>
        <dbReference type="ARBA" id="ARBA00022989"/>
    </source>
</evidence>
<keyword evidence="11" id="KW-1185">Reference proteome</keyword>